<gene>
    <name evidence="5" type="primary">LOC113211760</name>
</gene>
<dbReference type="Pfam" id="PF25027">
    <property type="entry name" value="EGF1_RECK"/>
    <property type="match status" value="1"/>
</dbReference>
<keyword evidence="2" id="KW-0732">Signal</keyword>
<reference evidence="5" key="1">
    <citation type="submission" date="2025-08" db="UniProtKB">
        <authorList>
            <consortium name="RefSeq"/>
        </authorList>
    </citation>
    <scope>IDENTIFICATION</scope>
    <source>
        <tissue evidence="5">Whole organism</tissue>
    </source>
</reference>
<feature type="signal peptide" evidence="2">
    <location>
        <begin position="1"/>
        <end position="25"/>
    </location>
</feature>
<dbReference type="CTD" id="8434"/>
<dbReference type="OrthoDB" id="5956770at2759"/>
<dbReference type="SUPFAM" id="SSF100895">
    <property type="entry name" value="Kazal-type serine protease inhibitors"/>
    <property type="match status" value="1"/>
</dbReference>
<evidence type="ECO:0000313" key="5">
    <source>
        <dbReference type="RefSeq" id="XP_026286019.1"/>
    </source>
</evidence>
<name>A0A6J1SXP7_FRAOC</name>
<dbReference type="AlphaFoldDB" id="A0A6J1SXP7"/>
<dbReference type="InterPro" id="IPR056979">
    <property type="entry name" value="FZ_RECK"/>
</dbReference>
<dbReference type="Proteomes" id="UP000504606">
    <property type="component" value="Unplaced"/>
</dbReference>
<evidence type="ECO:0000256" key="1">
    <source>
        <dbReference type="SAM" id="MobiDB-lite"/>
    </source>
</evidence>
<dbReference type="KEGG" id="foc:113211760"/>
<dbReference type="CDD" id="cd00104">
    <property type="entry name" value="KAZAL_FS"/>
    <property type="match status" value="1"/>
</dbReference>
<dbReference type="GeneID" id="113211760"/>
<dbReference type="InterPro" id="IPR036058">
    <property type="entry name" value="Kazal_dom_sf"/>
</dbReference>
<dbReference type="PROSITE" id="PS00282">
    <property type="entry name" value="KAZAL_1"/>
    <property type="match status" value="1"/>
</dbReference>
<dbReference type="Pfam" id="PF07648">
    <property type="entry name" value="Kazal_2"/>
    <property type="match status" value="2"/>
</dbReference>
<dbReference type="InterPro" id="IPR002350">
    <property type="entry name" value="Kazal_dom"/>
</dbReference>
<dbReference type="GO" id="GO:0005886">
    <property type="term" value="C:plasma membrane"/>
    <property type="evidence" value="ECO:0007669"/>
    <property type="project" value="TreeGrafter"/>
</dbReference>
<feature type="chain" id="PRO_5026812908" evidence="2">
    <location>
        <begin position="26"/>
        <end position="839"/>
    </location>
</feature>
<dbReference type="Gene3D" id="3.30.60.30">
    <property type="match status" value="1"/>
</dbReference>
<evidence type="ECO:0000256" key="2">
    <source>
        <dbReference type="SAM" id="SignalP"/>
    </source>
</evidence>
<dbReference type="GO" id="GO:0030198">
    <property type="term" value="P:extracellular matrix organization"/>
    <property type="evidence" value="ECO:0007669"/>
    <property type="project" value="TreeGrafter"/>
</dbReference>
<dbReference type="SMART" id="SM00280">
    <property type="entry name" value="KAZAL"/>
    <property type="match status" value="2"/>
</dbReference>
<dbReference type="PROSITE" id="PS51465">
    <property type="entry name" value="KAZAL_2"/>
    <property type="match status" value="1"/>
</dbReference>
<dbReference type="InterPro" id="IPR039016">
    <property type="entry name" value="RECK"/>
</dbReference>
<feature type="region of interest" description="Disordered" evidence="1">
    <location>
        <begin position="44"/>
        <end position="63"/>
    </location>
</feature>
<dbReference type="PANTHER" id="PTHR13487:SF3">
    <property type="entry name" value="REVERSION-INDUCING CYSTEINE-RICH PROTEIN WITH KAZAL MOTIFS"/>
    <property type="match status" value="1"/>
</dbReference>
<evidence type="ECO:0000259" key="3">
    <source>
        <dbReference type="PROSITE" id="PS51465"/>
    </source>
</evidence>
<dbReference type="Pfam" id="PF23298">
    <property type="entry name" value="FZ_RECK"/>
    <property type="match status" value="1"/>
</dbReference>
<sequence>MPLPAGAPLLLTLLLLALAAQSDQADPPPVILFPESDVYTDLVAPPLASDNAGRRREDTPPLGDGEETVAAHVYAPCCAQAADADPACLRACLAALDPQDGGGVTLGRLLDGLQAGGCPLVPHGPLFLCLVSRSSGAVPTASSDAAVRMSAGGAGAATVLDAARLHCCALARAPACRRACDTAYREDWSAAGSGGALQQCLARANETALASCLAEVDAECRPGSHCSGLDFCAGLLGPPSWFRSCSGQADAAARATAARWARTGRLDALQEVPLLTGTAACGARLWRALSCVLHAQPCSPRRGTLPLCLQDCLRLLPACIHWSAVPAGFSAEQLCLTMSAPPPCVRIPEDGDVAGADGHSAEKQPAPAVDRAGPGHADLQGSPSAASCRLGAASDVEVPAGTAVRVPARSSPACYDACLCQDGVLGNCAPLPCAPHASRCSLGAGTIEHRRTVVMDCLVCTCSSGDTLCTQRQCAAPAAPAAPAWPCRCPRHHVPVCGDNGRTYDNACLARCAGLVDAQVQPGPCPLRDPCASGSLGNASSPCPRGQLCLPDRTECLSTLVQPCPQFQCVDLRRCGAGGGEAATTPRVCDTEGRTHHDLCALAAAGAAPRHAGPCAGDGGSVCGADGSTYPSAGAALAARAPVDYPGACVPRSAASSSCPPSARCPPLPAGCVRGVRVACCETCASVLRASLNVKAVDRAVLGLQRLRAPWPRLHAVFSLQALLGQLQQQVLEPCTVLGYLMGPDQLLLLLHPDDSSDAVLRCYEEAGRLAGLFEQSAARVQVSLLLAALHGVDLGPAPVPAAPAAPDAAPGRTAPSPALLPLIVVLGLMAGGQTFSLF</sequence>
<feature type="domain" description="Kazal-like" evidence="3">
    <location>
        <begin position="481"/>
        <end position="527"/>
    </location>
</feature>
<evidence type="ECO:0000313" key="4">
    <source>
        <dbReference type="Proteomes" id="UP000504606"/>
    </source>
</evidence>
<dbReference type="InterPro" id="IPR056978">
    <property type="entry name" value="CC4_RECK"/>
</dbReference>
<dbReference type="RefSeq" id="XP_026286019.1">
    <property type="nucleotide sequence ID" value="XM_026430234.2"/>
</dbReference>
<proteinExistence type="predicted"/>
<accession>A0A6J1SXP7</accession>
<dbReference type="GO" id="GO:0008191">
    <property type="term" value="F:metalloendopeptidase inhibitor activity"/>
    <property type="evidence" value="ECO:0007669"/>
    <property type="project" value="InterPro"/>
</dbReference>
<dbReference type="InterPro" id="IPR056976">
    <property type="entry name" value="EGF1_RECK"/>
</dbReference>
<protein>
    <submittedName>
        <fullName evidence="5">Reversion-inducing cysteine-rich protein with Kazal motifs</fullName>
    </submittedName>
</protein>
<dbReference type="Pfam" id="PF23332">
    <property type="entry name" value="CC4_RECK"/>
    <property type="match status" value="1"/>
</dbReference>
<dbReference type="PANTHER" id="PTHR13487">
    <property type="entry name" value="SERINE PROTEASE INHIBITOR"/>
    <property type="match status" value="1"/>
</dbReference>
<keyword evidence="4" id="KW-1185">Reference proteome</keyword>
<feature type="region of interest" description="Disordered" evidence="1">
    <location>
        <begin position="349"/>
        <end position="385"/>
    </location>
</feature>
<organism evidence="4 5">
    <name type="scientific">Frankliniella occidentalis</name>
    <name type="common">Western flower thrips</name>
    <name type="synonym">Euthrips occidentalis</name>
    <dbReference type="NCBI Taxonomy" id="133901"/>
    <lineage>
        <taxon>Eukaryota</taxon>
        <taxon>Metazoa</taxon>
        <taxon>Ecdysozoa</taxon>
        <taxon>Arthropoda</taxon>
        <taxon>Hexapoda</taxon>
        <taxon>Insecta</taxon>
        <taxon>Pterygota</taxon>
        <taxon>Neoptera</taxon>
        <taxon>Paraneoptera</taxon>
        <taxon>Thysanoptera</taxon>
        <taxon>Terebrantia</taxon>
        <taxon>Thripoidea</taxon>
        <taxon>Thripidae</taxon>
        <taxon>Frankliniella</taxon>
    </lineage>
</organism>